<dbReference type="PRINTS" id="PR00237">
    <property type="entry name" value="GPCRRHODOPSN"/>
</dbReference>
<dbReference type="GO" id="GO:0016020">
    <property type="term" value="C:membrane"/>
    <property type="evidence" value="ECO:0007669"/>
    <property type="project" value="UniProtKB-SubCell"/>
</dbReference>
<dbReference type="GO" id="GO:0004930">
    <property type="term" value="F:G protein-coupled receptor activity"/>
    <property type="evidence" value="ECO:0007669"/>
    <property type="project" value="InterPro"/>
</dbReference>
<comment type="caution">
    <text evidence="8">The sequence shown here is derived from an EMBL/GenBank/DDBJ whole genome shotgun (WGS) entry which is preliminary data.</text>
</comment>
<feature type="transmembrane region" description="Helical" evidence="6">
    <location>
        <begin position="95"/>
        <end position="115"/>
    </location>
</feature>
<dbReference type="Pfam" id="PF00001">
    <property type="entry name" value="7tm_1"/>
    <property type="match status" value="1"/>
</dbReference>
<evidence type="ECO:0000313" key="8">
    <source>
        <dbReference type="EMBL" id="KAF8572433.1"/>
    </source>
</evidence>
<comment type="subcellular location">
    <subcellularLocation>
        <location evidence="1">Membrane</location>
    </subcellularLocation>
</comment>
<reference evidence="8 9" key="1">
    <citation type="submission" date="2019-07" db="EMBL/GenBank/DDBJ databases">
        <title>Annotation for the trematode Paragonimus westermani.</title>
        <authorList>
            <person name="Choi Y.-J."/>
        </authorList>
    </citation>
    <scope>NUCLEOTIDE SEQUENCE [LARGE SCALE GENOMIC DNA]</scope>
    <source>
        <strain evidence="8">180907_Pwestermani</strain>
    </source>
</reference>
<feature type="transmembrane region" description="Helical" evidence="6">
    <location>
        <begin position="388"/>
        <end position="407"/>
    </location>
</feature>
<protein>
    <recommendedName>
        <fullName evidence="7">G-protein coupled receptors family 1 profile domain-containing protein</fullName>
    </recommendedName>
</protein>
<feature type="transmembrane region" description="Helical" evidence="6">
    <location>
        <begin position="57"/>
        <end position="83"/>
    </location>
</feature>
<dbReference type="PANTHER" id="PTHR46641">
    <property type="entry name" value="FMRFAMIDE RECEPTOR-RELATED"/>
    <property type="match status" value="1"/>
</dbReference>
<organism evidence="8 9">
    <name type="scientific">Paragonimus westermani</name>
    <dbReference type="NCBI Taxonomy" id="34504"/>
    <lineage>
        <taxon>Eukaryota</taxon>
        <taxon>Metazoa</taxon>
        <taxon>Spiralia</taxon>
        <taxon>Lophotrochozoa</taxon>
        <taxon>Platyhelminthes</taxon>
        <taxon>Trematoda</taxon>
        <taxon>Digenea</taxon>
        <taxon>Plagiorchiida</taxon>
        <taxon>Troglotremata</taxon>
        <taxon>Troglotrematidae</taxon>
        <taxon>Paragonimus</taxon>
    </lineage>
</organism>
<keyword evidence="4 6" id="KW-0472">Membrane</keyword>
<dbReference type="AlphaFoldDB" id="A0A8T0DXK9"/>
<feature type="transmembrane region" description="Helical" evidence="6">
    <location>
        <begin position="121"/>
        <end position="139"/>
    </location>
</feature>
<evidence type="ECO:0000256" key="4">
    <source>
        <dbReference type="ARBA" id="ARBA00023136"/>
    </source>
</evidence>
<dbReference type="InterPro" id="IPR017452">
    <property type="entry name" value="GPCR_Rhodpsn_7TM"/>
</dbReference>
<evidence type="ECO:0000313" key="9">
    <source>
        <dbReference type="Proteomes" id="UP000699462"/>
    </source>
</evidence>
<keyword evidence="9" id="KW-1185">Reference proteome</keyword>
<feature type="transmembrane region" description="Helical" evidence="6">
    <location>
        <begin position="352"/>
        <end position="376"/>
    </location>
</feature>
<dbReference type="PROSITE" id="PS50262">
    <property type="entry name" value="G_PROTEIN_RECEP_F1_2"/>
    <property type="match status" value="1"/>
</dbReference>
<proteinExistence type="predicted"/>
<dbReference type="EMBL" id="JTDF01000036">
    <property type="protein sequence ID" value="KAF8572433.1"/>
    <property type="molecule type" value="Genomic_DNA"/>
</dbReference>
<dbReference type="OrthoDB" id="6281784at2759"/>
<evidence type="ECO:0000256" key="1">
    <source>
        <dbReference type="ARBA" id="ARBA00004370"/>
    </source>
</evidence>
<dbReference type="InterPro" id="IPR052954">
    <property type="entry name" value="GPCR-Ligand_Int"/>
</dbReference>
<feature type="transmembrane region" description="Helical" evidence="6">
    <location>
        <begin position="185"/>
        <end position="207"/>
    </location>
</feature>
<evidence type="ECO:0000256" key="2">
    <source>
        <dbReference type="ARBA" id="ARBA00022692"/>
    </source>
</evidence>
<keyword evidence="2 6" id="KW-0812">Transmembrane</keyword>
<dbReference type="CDD" id="cd14978">
    <property type="entry name" value="7tmA_FMRFamide_R-like"/>
    <property type="match status" value="1"/>
</dbReference>
<dbReference type="Proteomes" id="UP000699462">
    <property type="component" value="Unassembled WGS sequence"/>
</dbReference>
<evidence type="ECO:0000259" key="7">
    <source>
        <dbReference type="PROSITE" id="PS50262"/>
    </source>
</evidence>
<dbReference type="PANTHER" id="PTHR46641:SF2">
    <property type="entry name" value="FMRFAMIDE RECEPTOR"/>
    <property type="match status" value="1"/>
</dbReference>
<feature type="region of interest" description="Disordered" evidence="5">
    <location>
        <begin position="466"/>
        <end position="490"/>
    </location>
</feature>
<keyword evidence="3 6" id="KW-1133">Transmembrane helix</keyword>
<evidence type="ECO:0000256" key="3">
    <source>
        <dbReference type="ARBA" id="ARBA00022989"/>
    </source>
</evidence>
<evidence type="ECO:0000256" key="6">
    <source>
        <dbReference type="SAM" id="Phobius"/>
    </source>
</evidence>
<accession>A0A8T0DXK9</accession>
<gene>
    <name evidence="8" type="ORF">P879_00001</name>
</gene>
<evidence type="ECO:0000256" key="5">
    <source>
        <dbReference type="SAM" id="MobiDB-lite"/>
    </source>
</evidence>
<sequence length="527" mass="59774">MSNVLDATQLNRSQLLFLFNSCARLDPSASVNYTFELNYFGPLKDVFQPHWLLLYNFFFDVILVGTIMLAGVTGNVLSCCVLLRDRSHGTTSLLLTSLAICDTLFLIACLFFQFLRTLALHILWINYMNLYAHISKVLYGSGQVVRMIRNWTVVLVSLERWVAVCMPLHAPSICTRRKARISISLLCLLCTLYSIPNFFIVDAITLFCSGFSSIGNSSDNVYHSMDQLPVGVVVYHSATRKWVENNYLFRLIYRLIGYTIVIVFLPTLIIAILNVLLIRGIKYANARRAQIMARIDCANRQLDYCSCQLGPHPDRPANHVTRLKTGTNGENHAYFVRMEKSTRSRTGEVNRLCVGVIMIYLLCELPAVGYQVIHLLQHRRAIEIAKPVTNALVCLNSGVNFFVYVFLGRRFRSQLKSLFRRHVCCDCHYANRTDHEHGLNSAACHSSLLRICGPHLNKDEEMYPLSDQSNRETNRPVDGADMCPTPTAESSKMSHRCSRCLMKGKSKRARPIRTGTNYSVQTSVTEI</sequence>
<dbReference type="Gene3D" id="1.20.1070.10">
    <property type="entry name" value="Rhodopsin 7-helix transmembrane proteins"/>
    <property type="match status" value="1"/>
</dbReference>
<dbReference type="InterPro" id="IPR000276">
    <property type="entry name" value="GPCR_Rhodpsn"/>
</dbReference>
<dbReference type="SUPFAM" id="SSF81321">
    <property type="entry name" value="Family A G protein-coupled receptor-like"/>
    <property type="match status" value="1"/>
</dbReference>
<feature type="transmembrane region" description="Helical" evidence="6">
    <location>
        <begin position="255"/>
        <end position="278"/>
    </location>
</feature>
<feature type="domain" description="G-protein coupled receptors family 1 profile" evidence="7">
    <location>
        <begin position="74"/>
        <end position="404"/>
    </location>
</feature>
<name>A0A8T0DXK9_9TREM</name>